<evidence type="ECO:0000313" key="4">
    <source>
        <dbReference type="Proteomes" id="UP000198406"/>
    </source>
</evidence>
<dbReference type="Gene3D" id="4.10.280.10">
    <property type="entry name" value="Helix-loop-helix DNA-binding domain"/>
    <property type="match status" value="1"/>
</dbReference>
<keyword evidence="1" id="KW-0175">Coiled coil</keyword>
<protein>
    <recommendedName>
        <fullName evidence="5">BHLH domain-containing protein</fullName>
    </recommendedName>
</protein>
<proteinExistence type="predicted"/>
<feature type="region of interest" description="Disordered" evidence="2">
    <location>
        <begin position="49"/>
        <end position="92"/>
    </location>
</feature>
<evidence type="ECO:0000256" key="2">
    <source>
        <dbReference type="SAM" id="MobiDB-lite"/>
    </source>
</evidence>
<dbReference type="InterPro" id="IPR036638">
    <property type="entry name" value="HLH_DNA-bd_sf"/>
</dbReference>
<feature type="compositionally biased region" description="Low complexity" evidence="2">
    <location>
        <begin position="265"/>
        <end position="276"/>
    </location>
</feature>
<feature type="coiled-coil region" evidence="1">
    <location>
        <begin position="149"/>
        <end position="176"/>
    </location>
</feature>
<reference evidence="3 4" key="1">
    <citation type="journal article" date="2015" name="Plant Cell">
        <title>Oil accumulation by the oleaginous diatom Fistulifera solaris as revealed by the genome and transcriptome.</title>
        <authorList>
            <person name="Tanaka T."/>
            <person name="Maeda Y."/>
            <person name="Veluchamy A."/>
            <person name="Tanaka M."/>
            <person name="Abida H."/>
            <person name="Marechal E."/>
            <person name="Bowler C."/>
            <person name="Muto M."/>
            <person name="Sunaga Y."/>
            <person name="Tanaka M."/>
            <person name="Yoshino T."/>
            <person name="Taniguchi T."/>
            <person name="Fukuda Y."/>
            <person name="Nemoto M."/>
            <person name="Matsumoto M."/>
            <person name="Wong P.S."/>
            <person name="Aburatani S."/>
            <person name="Fujibuchi W."/>
        </authorList>
    </citation>
    <scope>NUCLEOTIDE SEQUENCE [LARGE SCALE GENOMIC DNA]</scope>
    <source>
        <strain evidence="3 4">JPCC DA0580</strain>
    </source>
</reference>
<feature type="compositionally biased region" description="Basic and acidic residues" evidence="2">
    <location>
        <begin position="67"/>
        <end position="92"/>
    </location>
</feature>
<evidence type="ECO:0000313" key="3">
    <source>
        <dbReference type="EMBL" id="GAX18816.1"/>
    </source>
</evidence>
<evidence type="ECO:0008006" key="5">
    <source>
        <dbReference type="Google" id="ProtNLM"/>
    </source>
</evidence>
<feature type="compositionally biased region" description="Low complexity" evidence="2">
    <location>
        <begin position="241"/>
        <end position="258"/>
    </location>
</feature>
<dbReference type="SUPFAM" id="SSF47459">
    <property type="entry name" value="HLH, helix-loop-helix DNA-binding domain"/>
    <property type="match status" value="1"/>
</dbReference>
<dbReference type="InParanoid" id="A0A1Z5JY57"/>
<dbReference type="Proteomes" id="UP000198406">
    <property type="component" value="Unassembled WGS sequence"/>
</dbReference>
<feature type="region of interest" description="Disordered" evidence="2">
    <location>
        <begin position="241"/>
        <end position="286"/>
    </location>
</feature>
<accession>A0A1Z5JY57</accession>
<name>A0A1Z5JY57_FISSO</name>
<sequence length="286" mass="31813">MDHSNNNNNNNNNNHHEVDFSPEDIQALLAGVGPDHIMYYDHHTEMNSPSLTATASHSNTVSHASLQHRDEDDNNKRSKLQPEQDTPADRIERKRRLEKQRRCEVNLQFQHLQACLKQLEQDNCEPLHGLPAYSPANRVELLGRTVAVLEAYHQAHQQLLQEVQHLTQECERAQKAGEETAAKLKEQLSAPQAVGNNKVMMMVPMIIGGNNNEMTPYMPNMMGDANSQWMFPPQAMMMPSPFMMAPAQGGQPAPTATGKTERSSNDSSPSSSTNSNEMGGNLAHCA</sequence>
<dbReference type="GO" id="GO:0046983">
    <property type="term" value="F:protein dimerization activity"/>
    <property type="evidence" value="ECO:0007669"/>
    <property type="project" value="InterPro"/>
</dbReference>
<feature type="compositionally biased region" description="Polar residues" evidence="2">
    <location>
        <begin position="49"/>
        <end position="65"/>
    </location>
</feature>
<dbReference type="OrthoDB" id="49522at2759"/>
<keyword evidence="4" id="KW-1185">Reference proteome</keyword>
<gene>
    <name evidence="3" type="ORF">FisN_26Hh117</name>
</gene>
<organism evidence="3 4">
    <name type="scientific">Fistulifera solaris</name>
    <name type="common">Oleaginous diatom</name>
    <dbReference type="NCBI Taxonomy" id="1519565"/>
    <lineage>
        <taxon>Eukaryota</taxon>
        <taxon>Sar</taxon>
        <taxon>Stramenopiles</taxon>
        <taxon>Ochrophyta</taxon>
        <taxon>Bacillariophyta</taxon>
        <taxon>Bacillariophyceae</taxon>
        <taxon>Bacillariophycidae</taxon>
        <taxon>Naviculales</taxon>
        <taxon>Naviculaceae</taxon>
        <taxon>Fistulifera</taxon>
    </lineage>
</organism>
<dbReference type="AlphaFoldDB" id="A0A1Z5JY57"/>
<comment type="caution">
    <text evidence="3">The sequence shown here is derived from an EMBL/GenBank/DDBJ whole genome shotgun (WGS) entry which is preliminary data.</text>
</comment>
<evidence type="ECO:0000256" key="1">
    <source>
        <dbReference type="SAM" id="Coils"/>
    </source>
</evidence>
<dbReference type="EMBL" id="BDSP01000132">
    <property type="protein sequence ID" value="GAX18816.1"/>
    <property type="molecule type" value="Genomic_DNA"/>
</dbReference>